<evidence type="ECO:0000256" key="2">
    <source>
        <dbReference type="ARBA" id="ARBA00022448"/>
    </source>
</evidence>
<evidence type="ECO:0000256" key="8">
    <source>
        <dbReference type="RuleBase" id="RU004057"/>
    </source>
</evidence>
<dbReference type="GO" id="GO:0017038">
    <property type="term" value="P:protein import"/>
    <property type="evidence" value="ECO:0007669"/>
    <property type="project" value="TreeGrafter"/>
</dbReference>
<organism evidence="12 13">
    <name type="scientific">Tolypothrix tenuis PCC 7101</name>
    <dbReference type="NCBI Taxonomy" id="231146"/>
    <lineage>
        <taxon>Bacteria</taxon>
        <taxon>Bacillati</taxon>
        <taxon>Cyanobacteriota</taxon>
        <taxon>Cyanophyceae</taxon>
        <taxon>Nostocales</taxon>
        <taxon>Tolypothrichaceae</taxon>
        <taxon>Tolypothrix</taxon>
    </lineage>
</organism>
<dbReference type="Proteomes" id="UP000218785">
    <property type="component" value="Chromosome"/>
</dbReference>
<dbReference type="AlphaFoldDB" id="A0A1Z4MUR5"/>
<feature type="region of interest" description="Disordered" evidence="9">
    <location>
        <begin position="218"/>
        <end position="257"/>
    </location>
</feature>
<dbReference type="RefSeq" id="WP_096574270.1">
    <property type="nucleotide sequence ID" value="NZ_CAWNJS010000001.1"/>
</dbReference>
<dbReference type="PANTHER" id="PTHR30625:SF15">
    <property type="entry name" value="BIOPOLYMER TRANSPORT PROTEIN EXBB"/>
    <property type="match status" value="1"/>
</dbReference>
<evidence type="ECO:0000256" key="5">
    <source>
        <dbReference type="ARBA" id="ARBA00022927"/>
    </source>
</evidence>
<name>A0A1Z4MUR5_9CYAN</name>
<evidence type="ECO:0000256" key="3">
    <source>
        <dbReference type="ARBA" id="ARBA00022475"/>
    </source>
</evidence>
<comment type="subcellular location">
    <subcellularLocation>
        <location evidence="1">Cell membrane</location>
        <topology evidence="1">Multi-pass membrane protein</topology>
    </subcellularLocation>
    <subcellularLocation>
        <location evidence="8">Membrane</location>
        <topology evidence="8">Multi-pass membrane protein</topology>
    </subcellularLocation>
</comment>
<dbReference type="Pfam" id="PF01618">
    <property type="entry name" value="MotA_ExbB"/>
    <property type="match status" value="1"/>
</dbReference>
<dbReference type="PANTHER" id="PTHR30625">
    <property type="entry name" value="PROTEIN TOLQ"/>
    <property type="match status" value="1"/>
</dbReference>
<evidence type="ECO:0000256" key="4">
    <source>
        <dbReference type="ARBA" id="ARBA00022692"/>
    </source>
</evidence>
<evidence type="ECO:0000313" key="13">
    <source>
        <dbReference type="Proteomes" id="UP000218785"/>
    </source>
</evidence>
<evidence type="ECO:0000256" key="7">
    <source>
        <dbReference type="ARBA" id="ARBA00023136"/>
    </source>
</evidence>
<accession>A0A1Z4MUR5</accession>
<reference evidence="12 13" key="1">
    <citation type="submission" date="2017-06" db="EMBL/GenBank/DDBJ databases">
        <title>Genome sequencing of cyanobaciteial culture collection at National Institute for Environmental Studies (NIES).</title>
        <authorList>
            <person name="Hirose Y."/>
            <person name="Shimura Y."/>
            <person name="Fujisawa T."/>
            <person name="Nakamura Y."/>
            <person name="Kawachi M."/>
        </authorList>
    </citation>
    <scope>NUCLEOTIDE SEQUENCE [LARGE SCALE GENOMIC DNA]</scope>
    <source>
        <strain evidence="12 13">NIES-37</strain>
    </source>
</reference>
<evidence type="ECO:0000256" key="10">
    <source>
        <dbReference type="SAM" id="Phobius"/>
    </source>
</evidence>
<feature type="domain" description="MotA/TolQ/ExbB proton channel" evidence="11">
    <location>
        <begin position="68"/>
        <end position="190"/>
    </location>
</feature>
<evidence type="ECO:0000259" key="11">
    <source>
        <dbReference type="Pfam" id="PF01618"/>
    </source>
</evidence>
<feature type="transmembrane region" description="Helical" evidence="10">
    <location>
        <begin position="13"/>
        <end position="34"/>
    </location>
</feature>
<keyword evidence="4 10" id="KW-0812">Transmembrane</keyword>
<dbReference type="KEGG" id="ttq:NIES37_11140"/>
<gene>
    <name evidence="12" type="ORF">NIES37_11140</name>
</gene>
<feature type="transmembrane region" description="Helical" evidence="10">
    <location>
        <begin position="111"/>
        <end position="132"/>
    </location>
</feature>
<feature type="compositionally biased region" description="Polar residues" evidence="9">
    <location>
        <begin position="234"/>
        <end position="257"/>
    </location>
</feature>
<keyword evidence="3" id="KW-1003">Cell membrane</keyword>
<evidence type="ECO:0000256" key="9">
    <source>
        <dbReference type="SAM" id="MobiDB-lite"/>
    </source>
</evidence>
<sequence length="257" mass="28338">MDILDLFHKGGPAMWPLLALSILALSVIFERLWFWLRILTQEKEIVDRVLDAAAENWEVAADIARQATNQPIGRFLYAPLRLTKNDAETFRLALEANAEDELAGMRRGEKLLEAVIALAPLLGLLGTVLGLIQSLRSIRIGDLGTESAAGVTTGIGESLISTASGLIVAIVSLVFYRLFQSFVVNQVKVFRKAGNDMELLYRQSPPDLSNTASIILRESARENFTPPRKRGRNKFSNSPEVSEPTDSLDSENNQSNS</sequence>
<evidence type="ECO:0000256" key="6">
    <source>
        <dbReference type="ARBA" id="ARBA00022989"/>
    </source>
</evidence>
<dbReference type="GO" id="GO:0005886">
    <property type="term" value="C:plasma membrane"/>
    <property type="evidence" value="ECO:0007669"/>
    <property type="project" value="UniProtKB-SubCell"/>
</dbReference>
<keyword evidence="7 10" id="KW-0472">Membrane</keyword>
<keyword evidence="5 8" id="KW-0653">Protein transport</keyword>
<proteinExistence type="inferred from homology"/>
<evidence type="ECO:0000313" key="12">
    <source>
        <dbReference type="EMBL" id="BAY97177.1"/>
    </source>
</evidence>
<keyword evidence="6 10" id="KW-1133">Transmembrane helix</keyword>
<feature type="transmembrane region" description="Helical" evidence="10">
    <location>
        <begin position="159"/>
        <end position="179"/>
    </location>
</feature>
<evidence type="ECO:0000256" key="1">
    <source>
        <dbReference type="ARBA" id="ARBA00004651"/>
    </source>
</evidence>
<comment type="similarity">
    <text evidence="8">Belongs to the exbB/tolQ family.</text>
</comment>
<protein>
    <submittedName>
        <fullName evidence="12">MotA/TolQ/ExbB proton channel</fullName>
    </submittedName>
</protein>
<dbReference type="InterPro" id="IPR002898">
    <property type="entry name" value="MotA_ExbB_proton_chnl"/>
</dbReference>
<dbReference type="EMBL" id="AP018248">
    <property type="protein sequence ID" value="BAY97177.1"/>
    <property type="molecule type" value="Genomic_DNA"/>
</dbReference>
<keyword evidence="13" id="KW-1185">Reference proteome</keyword>
<dbReference type="InterPro" id="IPR050790">
    <property type="entry name" value="ExbB/TolQ_transport"/>
</dbReference>
<keyword evidence="2 8" id="KW-0813">Transport</keyword>